<proteinExistence type="predicted"/>
<comment type="subcellular location">
    <subcellularLocation>
        <location evidence="1">Membrane</location>
        <topology evidence="1">Multi-pass membrane protein</topology>
    </subcellularLocation>
</comment>
<evidence type="ECO:0000256" key="2">
    <source>
        <dbReference type="ARBA" id="ARBA00022692"/>
    </source>
</evidence>
<dbReference type="PANTHER" id="PTHR23507:SF1">
    <property type="entry name" value="FI18259P1-RELATED"/>
    <property type="match status" value="1"/>
</dbReference>
<comment type="caution">
    <text evidence="6">The sequence shown here is derived from an EMBL/GenBank/DDBJ whole genome shotgun (WGS) entry which is preliminary data.</text>
</comment>
<feature type="transmembrane region" description="Helical" evidence="5">
    <location>
        <begin position="431"/>
        <end position="453"/>
    </location>
</feature>
<dbReference type="GO" id="GO:0022857">
    <property type="term" value="F:transmembrane transporter activity"/>
    <property type="evidence" value="ECO:0007669"/>
    <property type="project" value="InterPro"/>
</dbReference>
<evidence type="ECO:0000256" key="4">
    <source>
        <dbReference type="ARBA" id="ARBA00023136"/>
    </source>
</evidence>
<keyword evidence="4 5" id="KW-0472">Membrane</keyword>
<evidence type="ECO:0000313" key="6">
    <source>
        <dbReference type="EMBL" id="KAK9880877.1"/>
    </source>
</evidence>
<feature type="transmembrane region" description="Helical" evidence="5">
    <location>
        <begin position="465"/>
        <end position="485"/>
    </location>
</feature>
<name>A0AAW1ULB9_9CUCU</name>
<accession>A0AAW1ULB9</accession>
<dbReference type="SUPFAM" id="SSF103473">
    <property type="entry name" value="MFS general substrate transporter"/>
    <property type="match status" value="1"/>
</dbReference>
<feature type="transmembrane region" description="Helical" evidence="5">
    <location>
        <begin position="171"/>
        <end position="196"/>
    </location>
</feature>
<feature type="transmembrane region" description="Helical" evidence="5">
    <location>
        <begin position="144"/>
        <end position="165"/>
    </location>
</feature>
<feature type="transmembrane region" description="Helical" evidence="5">
    <location>
        <begin position="113"/>
        <end position="132"/>
    </location>
</feature>
<keyword evidence="7" id="KW-1185">Reference proteome</keyword>
<sequence>MNNYSGEQTNKNHVDEEKIMPTWNETDHHVNRTSVSKYVSKCIFGISLEPIFFCVIFTSVMYQLVAQNLYLEKACRVNIGYDSSVCNAMTARNRSGYSRFQEANVQKLVTQMIGLRTAIQSFFPVCLVLFLGSWSDRHRRRKPLIMFPIIGEILCCVALIINVILFEELPLIYTVLGDSLPLALLGGWPSLFIGSYSYVGERCNNRNRTLKMGTISAARMIGHSLGSSLGGMLFAEFGFLSSFLFCIMILLTALTSSILLVRDYKTEKENDKSIGFFRDFFNITHFQKSVKTCFNKGPNKRRIKVIIFLSLLFIVAGPSVAENSVNYMFTRFSFGWNTVQYGFFAASMFSMELIGTLITLIIVIQFFRCDESLLGMFGLVSSMAANTIYASAPSPGYFYSGIFFGLFTTLPYIAVRSLIAKTIPSHELGQTNSVFGICDAVTPLIFGPLYTTIYKYTIDIFPGTYLVVTIFLKSIGFCFFIFLYYQSRRERRIENKDLNNDCHSSN</sequence>
<keyword evidence="2 5" id="KW-0812">Transmembrane</keyword>
<organism evidence="6 7">
    <name type="scientific">Henosepilachna vigintioctopunctata</name>
    <dbReference type="NCBI Taxonomy" id="420089"/>
    <lineage>
        <taxon>Eukaryota</taxon>
        <taxon>Metazoa</taxon>
        <taxon>Ecdysozoa</taxon>
        <taxon>Arthropoda</taxon>
        <taxon>Hexapoda</taxon>
        <taxon>Insecta</taxon>
        <taxon>Pterygota</taxon>
        <taxon>Neoptera</taxon>
        <taxon>Endopterygota</taxon>
        <taxon>Coleoptera</taxon>
        <taxon>Polyphaga</taxon>
        <taxon>Cucujiformia</taxon>
        <taxon>Coccinelloidea</taxon>
        <taxon>Coccinellidae</taxon>
        <taxon>Epilachninae</taxon>
        <taxon>Epilachnini</taxon>
        <taxon>Henosepilachna</taxon>
    </lineage>
</organism>
<dbReference type="Pfam" id="PF07690">
    <property type="entry name" value="MFS_1"/>
    <property type="match status" value="1"/>
</dbReference>
<keyword evidence="3 5" id="KW-1133">Transmembrane helix</keyword>
<gene>
    <name evidence="6" type="ORF">WA026_013205</name>
</gene>
<feature type="transmembrane region" description="Helical" evidence="5">
    <location>
        <begin position="398"/>
        <end position="419"/>
    </location>
</feature>
<feature type="transmembrane region" description="Helical" evidence="5">
    <location>
        <begin position="241"/>
        <end position="261"/>
    </location>
</feature>
<evidence type="ECO:0000256" key="3">
    <source>
        <dbReference type="ARBA" id="ARBA00022989"/>
    </source>
</evidence>
<dbReference type="EMBL" id="JARQZJ010000066">
    <property type="protein sequence ID" value="KAK9880877.1"/>
    <property type="molecule type" value="Genomic_DNA"/>
</dbReference>
<evidence type="ECO:0000256" key="1">
    <source>
        <dbReference type="ARBA" id="ARBA00004141"/>
    </source>
</evidence>
<evidence type="ECO:0000313" key="7">
    <source>
        <dbReference type="Proteomes" id="UP001431783"/>
    </source>
</evidence>
<dbReference type="Proteomes" id="UP001431783">
    <property type="component" value="Unassembled WGS sequence"/>
</dbReference>
<dbReference type="Gene3D" id="1.20.1250.20">
    <property type="entry name" value="MFS general substrate transporter like domains"/>
    <property type="match status" value="2"/>
</dbReference>
<dbReference type="AlphaFoldDB" id="A0AAW1ULB9"/>
<evidence type="ECO:0000256" key="5">
    <source>
        <dbReference type="SAM" id="Phobius"/>
    </source>
</evidence>
<feature type="transmembrane region" description="Helical" evidence="5">
    <location>
        <begin position="217"/>
        <end position="235"/>
    </location>
</feature>
<feature type="transmembrane region" description="Helical" evidence="5">
    <location>
        <begin position="305"/>
        <end position="321"/>
    </location>
</feature>
<feature type="transmembrane region" description="Helical" evidence="5">
    <location>
        <begin position="42"/>
        <end position="62"/>
    </location>
</feature>
<dbReference type="PANTHER" id="PTHR23507">
    <property type="entry name" value="ZGC:174356"/>
    <property type="match status" value="1"/>
</dbReference>
<dbReference type="InterPro" id="IPR036259">
    <property type="entry name" value="MFS_trans_sf"/>
</dbReference>
<protein>
    <recommendedName>
        <fullName evidence="8">Proton-coupled folate transporter</fullName>
    </recommendedName>
</protein>
<reference evidence="6 7" key="1">
    <citation type="submission" date="2023-03" db="EMBL/GenBank/DDBJ databases">
        <title>Genome insight into feeding habits of ladybird beetles.</title>
        <authorList>
            <person name="Li H.-S."/>
            <person name="Huang Y.-H."/>
            <person name="Pang H."/>
        </authorList>
    </citation>
    <scope>NUCLEOTIDE SEQUENCE [LARGE SCALE GENOMIC DNA]</scope>
    <source>
        <strain evidence="6">SYSU_2023b</strain>
        <tissue evidence="6">Whole body</tissue>
    </source>
</reference>
<evidence type="ECO:0008006" key="8">
    <source>
        <dbReference type="Google" id="ProtNLM"/>
    </source>
</evidence>
<dbReference type="InterPro" id="IPR011701">
    <property type="entry name" value="MFS"/>
</dbReference>
<dbReference type="GO" id="GO:0016020">
    <property type="term" value="C:membrane"/>
    <property type="evidence" value="ECO:0007669"/>
    <property type="project" value="UniProtKB-SubCell"/>
</dbReference>
<feature type="transmembrane region" description="Helical" evidence="5">
    <location>
        <begin position="373"/>
        <end position="392"/>
    </location>
</feature>
<feature type="transmembrane region" description="Helical" evidence="5">
    <location>
        <begin position="341"/>
        <end position="366"/>
    </location>
</feature>